<accession>A0A101P0N6</accession>
<dbReference type="OrthoDB" id="4336722at2"/>
<dbReference type="RefSeq" id="WP_159056576.1">
    <property type="nucleotide sequence ID" value="NZ_KQ948215.1"/>
</dbReference>
<name>A0A101P0N6_9ACTN</name>
<evidence type="ECO:0000313" key="1">
    <source>
        <dbReference type="EMBL" id="KUN02779.1"/>
    </source>
</evidence>
<keyword evidence="2" id="KW-1185">Reference proteome</keyword>
<reference evidence="1 2" key="1">
    <citation type="submission" date="2015-10" db="EMBL/GenBank/DDBJ databases">
        <title>Draft genome sequence of Streptomyces yokosukanensis DSM 40224, type strain for the species Streptomyces yokosukanensis.</title>
        <authorList>
            <person name="Ruckert C."/>
            <person name="Winkler A."/>
            <person name="Kalinowski J."/>
            <person name="Kampfer P."/>
            <person name="Glaeser S."/>
        </authorList>
    </citation>
    <scope>NUCLEOTIDE SEQUENCE [LARGE SCALE GENOMIC DNA]</scope>
    <source>
        <strain evidence="1 2">DSM 40224</strain>
    </source>
</reference>
<dbReference type="Proteomes" id="UP000053127">
    <property type="component" value="Unassembled WGS sequence"/>
</dbReference>
<dbReference type="EMBL" id="LMWN01000036">
    <property type="protein sequence ID" value="KUN02779.1"/>
    <property type="molecule type" value="Genomic_DNA"/>
</dbReference>
<comment type="caution">
    <text evidence="1">The sequence shown here is derived from an EMBL/GenBank/DDBJ whole genome shotgun (WGS) entry which is preliminary data.</text>
</comment>
<dbReference type="AlphaFoldDB" id="A0A101P0N6"/>
<sequence>MTALQSEVADLVTRQRLARGVAAEARHQLDPYDGVFSRMACTHPETCSCPEDYPGWTPGGAR</sequence>
<gene>
    <name evidence="1" type="ORF">AQI95_24885</name>
</gene>
<evidence type="ECO:0000313" key="2">
    <source>
        <dbReference type="Proteomes" id="UP000053127"/>
    </source>
</evidence>
<protein>
    <submittedName>
        <fullName evidence="1">Uncharacterized protein</fullName>
    </submittedName>
</protein>
<proteinExistence type="predicted"/>
<dbReference type="STRING" id="67386.AQI95_24885"/>
<organism evidence="1 2">
    <name type="scientific">Streptomyces yokosukanensis</name>
    <dbReference type="NCBI Taxonomy" id="67386"/>
    <lineage>
        <taxon>Bacteria</taxon>
        <taxon>Bacillati</taxon>
        <taxon>Actinomycetota</taxon>
        <taxon>Actinomycetes</taxon>
        <taxon>Kitasatosporales</taxon>
        <taxon>Streptomycetaceae</taxon>
        <taxon>Streptomyces</taxon>
    </lineage>
</organism>